<evidence type="ECO:0000313" key="11">
    <source>
        <dbReference type="EMBL" id="HAE48427.1"/>
    </source>
</evidence>
<name>A0A162JLM5_9PROT</name>
<dbReference type="EMBL" id="DMAI01000215">
    <property type="protein sequence ID" value="HAE48427.1"/>
    <property type="molecule type" value="Genomic_DNA"/>
</dbReference>
<dbReference type="GeneID" id="97239945"/>
<evidence type="ECO:0000256" key="6">
    <source>
        <dbReference type="NCBIfam" id="TIGR01048"/>
    </source>
</evidence>
<dbReference type="CDD" id="cd06828">
    <property type="entry name" value="PLPDE_III_DapDC"/>
    <property type="match status" value="1"/>
</dbReference>
<dbReference type="Gene3D" id="2.40.37.10">
    <property type="entry name" value="Lyase, Ornithine Decarboxylase, Chain A, domain 1"/>
    <property type="match status" value="1"/>
</dbReference>
<feature type="binding site" evidence="5">
    <location>
        <position position="312"/>
    </location>
    <ligand>
        <name>substrate</name>
    </ligand>
</feature>
<dbReference type="Proteomes" id="UP000257706">
    <property type="component" value="Unassembled WGS sequence"/>
</dbReference>
<dbReference type="AlphaFoldDB" id="A0A162JLM5"/>
<feature type="domain" description="Orn/DAP/Arg decarboxylase 2 C-terminal" evidence="9">
    <location>
        <begin position="30"/>
        <end position="371"/>
    </location>
</feature>
<dbReference type="InterPro" id="IPR000183">
    <property type="entry name" value="Orn/DAP/Arg_de-COase"/>
</dbReference>
<dbReference type="NCBIfam" id="TIGR01048">
    <property type="entry name" value="lysA"/>
    <property type="match status" value="1"/>
</dbReference>
<dbReference type="GO" id="GO:0009089">
    <property type="term" value="P:lysine biosynthetic process via diaminopimelate"/>
    <property type="evidence" value="ECO:0007669"/>
    <property type="project" value="UniProtKB-UniRule"/>
</dbReference>
<dbReference type="InterPro" id="IPR022643">
    <property type="entry name" value="De-COase2_C"/>
</dbReference>
<feature type="binding site" evidence="5">
    <location>
        <position position="239"/>
    </location>
    <ligand>
        <name>pyridoxal 5'-phosphate</name>
        <dbReference type="ChEBI" id="CHEBI:597326"/>
    </ligand>
</feature>
<comment type="similarity">
    <text evidence="5">Belongs to the Orn/Lys/Arg decarboxylase class-II family. LysA subfamily.</text>
</comment>
<keyword evidence="5 8" id="KW-0457">Lysine biosynthesis</keyword>
<feature type="binding site" evidence="5">
    <location>
        <position position="373"/>
    </location>
    <ligand>
        <name>substrate</name>
    </ligand>
</feature>
<feature type="binding site" evidence="5">
    <location>
        <begin position="273"/>
        <end position="276"/>
    </location>
    <ligand>
        <name>pyridoxal 5'-phosphate</name>
        <dbReference type="ChEBI" id="CHEBI:597326"/>
    </ligand>
</feature>
<evidence type="ECO:0000313" key="13">
    <source>
        <dbReference type="Proteomes" id="UP000075787"/>
    </source>
</evidence>
<evidence type="ECO:0000259" key="10">
    <source>
        <dbReference type="Pfam" id="PF02784"/>
    </source>
</evidence>
<evidence type="ECO:0000256" key="4">
    <source>
        <dbReference type="ARBA" id="ARBA00023239"/>
    </source>
</evidence>
<dbReference type="EC" id="4.1.1.20" evidence="5 6"/>
<dbReference type="PRINTS" id="PR01179">
    <property type="entry name" value="ODADCRBXLASE"/>
</dbReference>
<dbReference type="SUPFAM" id="SSF50621">
    <property type="entry name" value="Alanine racemase C-terminal domain-like"/>
    <property type="match status" value="1"/>
</dbReference>
<evidence type="ECO:0000256" key="2">
    <source>
        <dbReference type="ARBA" id="ARBA00022793"/>
    </source>
</evidence>
<dbReference type="InterPro" id="IPR022653">
    <property type="entry name" value="De-COase2_pyr-phos_BS"/>
</dbReference>
<dbReference type="RefSeq" id="WP_062770170.1">
    <property type="nucleotide sequence ID" value="NZ_CP121027.1"/>
</dbReference>
<dbReference type="SUPFAM" id="SSF51419">
    <property type="entry name" value="PLP-binding barrel"/>
    <property type="match status" value="1"/>
</dbReference>
<gene>
    <name evidence="5 11" type="primary">lysA</name>
    <name evidence="12" type="ORF">AUP44_17390</name>
    <name evidence="11" type="ORF">DCK97_13490</name>
</gene>
<dbReference type="InterPro" id="IPR022644">
    <property type="entry name" value="De-COase2_N"/>
</dbReference>
<feature type="active site" description="Proton donor" evidence="7">
    <location>
        <position position="344"/>
    </location>
</feature>
<evidence type="ECO:0000256" key="1">
    <source>
        <dbReference type="ARBA" id="ARBA00001933"/>
    </source>
</evidence>
<comment type="catalytic activity">
    <reaction evidence="5 8">
        <text>meso-2,6-diaminopimelate + H(+) = L-lysine + CO2</text>
        <dbReference type="Rhea" id="RHEA:15101"/>
        <dbReference type="ChEBI" id="CHEBI:15378"/>
        <dbReference type="ChEBI" id="CHEBI:16526"/>
        <dbReference type="ChEBI" id="CHEBI:32551"/>
        <dbReference type="ChEBI" id="CHEBI:57791"/>
        <dbReference type="EC" id="4.1.1.20"/>
    </reaction>
</comment>
<comment type="subunit">
    <text evidence="5">Homodimer.</text>
</comment>
<feature type="binding site" evidence="5">
    <location>
        <position position="276"/>
    </location>
    <ligand>
        <name>substrate</name>
    </ligand>
</feature>
<evidence type="ECO:0000256" key="5">
    <source>
        <dbReference type="HAMAP-Rule" id="MF_02120"/>
    </source>
</evidence>
<feature type="binding site" evidence="5">
    <location>
        <position position="316"/>
    </location>
    <ligand>
        <name>substrate</name>
    </ligand>
</feature>
<dbReference type="Pfam" id="PF02784">
    <property type="entry name" value="Orn_Arg_deC_N"/>
    <property type="match status" value="1"/>
</dbReference>
<dbReference type="PRINTS" id="PR01181">
    <property type="entry name" value="DAPDCRBXLASE"/>
</dbReference>
<organism evidence="12 13">
    <name type="scientific">Tistrella mobilis</name>
    <dbReference type="NCBI Taxonomy" id="171437"/>
    <lineage>
        <taxon>Bacteria</taxon>
        <taxon>Pseudomonadati</taxon>
        <taxon>Pseudomonadota</taxon>
        <taxon>Alphaproteobacteria</taxon>
        <taxon>Geminicoccales</taxon>
        <taxon>Geminicoccaceae</taxon>
        <taxon>Tistrella</taxon>
    </lineage>
</organism>
<keyword evidence="3 5" id="KW-0663">Pyridoxal phosphate</keyword>
<proteinExistence type="inferred from homology"/>
<dbReference type="PANTHER" id="PTHR43727:SF2">
    <property type="entry name" value="GROUP IV DECARBOXYLASE"/>
    <property type="match status" value="1"/>
</dbReference>
<feature type="modified residue" description="N6-(pyridoxal phosphate)lysine" evidence="5 7">
    <location>
        <position position="60"/>
    </location>
</feature>
<dbReference type="OrthoDB" id="9802241at2"/>
<dbReference type="PROSITE" id="PS00878">
    <property type="entry name" value="ODR_DC_2_1"/>
    <property type="match status" value="1"/>
</dbReference>
<dbReference type="Proteomes" id="UP000075787">
    <property type="component" value="Unassembled WGS sequence"/>
</dbReference>
<comment type="cofactor">
    <cofactor evidence="1 5 7 8">
        <name>pyridoxal 5'-phosphate</name>
        <dbReference type="ChEBI" id="CHEBI:597326"/>
    </cofactor>
</comment>
<feature type="binding site" evidence="5">
    <location>
        <position position="373"/>
    </location>
    <ligand>
        <name>pyridoxal 5'-phosphate</name>
        <dbReference type="ChEBI" id="CHEBI:597326"/>
    </ligand>
</feature>
<dbReference type="PANTHER" id="PTHR43727">
    <property type="entry name" value="DIAMINOPIMELATE DECARBOXYLASE"/>
    <property type="match status" value="1"/>
</dbReference>
<dbReference type="Pfam" id="PF00278">
    <property type="entry name" value="Orn_DAP_Arg_deC"/>
    <property type="match status" value="1"/>
</dbReference>
<dbReference type="EMBL" id="LPZR01000227">
    <property type="protein sequence ID" value="KYO49440.1"/>
    <property type="molecule type" value="Genomic_DNA"/>
</dbReference>
<comment type="function">
    <text evidence="5">Specifically catalyzes the decarboxylation of meso-diaminopimelate (meso-DAP) to L-lysine.</text>
</comment>
<dbReference type="GO" id="GO:0008836">
    <property type="term" value="F:diaminopimelate decarboxylase activity"/>
    <property type="evidence" value="ECO:0007669"/>
    <property type="project" value="UniProtKB-UniRule"/>
</dbReference>
<protein>
    <recommendedName>
        <fullName evidence="5 6">Diaminopimelate decarboxylase</fullName>
        <shortName evidence="5">DAP decarboxylase</shortName>
        <shortName evidence="5">DAPDC</shortName>
        <ecNumber evidence="5 6">4.1.1.20</ecNumber>
    </recommendedName>
</protein>
<evidence type="ECO:0000313" key="12">
    <source>
        <dbReference type="EMBL" id="KYO49440.1"/>
    </source>
</evidence>
<comment type="caution">
    <text evidence="12">The sequence shown here is derived from an EMBL/GenBank/DDBJ whole genome shotgun (WGS) entry which is preliminary data.</text>
</comment>
<evidence type="ECO:0000313" key="14">
    <source>
        <dbReference type="Proteomes" id="UP000257706"/>
    </source>
</evidence>
<evidence type="ECO:0000256" key="8">
    <source>
        <dbReference type="RuleBase" id="RU003738"/>
    </source>
</evidence>
<dbReference type="InterPro" id="IPR009006">
    <property type="entry name" value="Ala_racemase/Decarboxylase_C"/>
</dbReference>
<dbReference type="Gene3D" id="3.20.20.10">
    <property type="entry name" value="Alanine racemase"/>
    <property type="match status" value="1"/>
</dbReference>
<keyword evidence="2 5" id="KW-0210">Decarboxylase</keyword>
<dbReference type="UniPathway" id="UPA00034">
    <property type="reaction ID" value="UER00027"/>
</dbReference>
<dbReference type="HAMAP" id="MF_02120">
    <property type="entry name" value="LysA"/>
    <property type="match status" value="1"/>
</dbReference>
<reference evidence="12 13" key="1">
    <citation type="submission" date="2015-12" db="EMBL/GenBank/DDBJ databases">
        <title>Genome sequence of Tistrella mobilis MCCC 1A02139.</title>
        <authorList>
            <person name="Lu L."/>
            <person name="Lai Q."/>
            <person name="Shao Z."/>
            <person name="Qian P."/>
        </authorList>
    </citation>
    <scope>NUCLEOTIDE SEQUENCE [LARGE SCALE GENOMIC DNA]</scope>
    <source>
        <strain evidence="12 13">MCCC 1A02139</strain>
    </source>
</reference>
<sequence length="419" mass="45179">MDHFEYRNGILHAEDVPLTRIAAEVGTPVYVYSRATLTRHARVFRDALAGLDPLICYAVKANGNQAVLKLLAAEGYGADVVSAGEMKRALAAGIPAGKIVFSGVAKTDAEIRAALEAGILQFNVESDAELDAIEQVAAAMGVTARVSLRINPDVDAGTHAKITTGKADNKFGIAWDRAIDVYAHARRLPHVEATGIDLHIGSQLSKLEPFEAAFTRTVELIRRLKAEGHPIRHLDLGGGLGIPYSDETPPAPQAYAEMVHRVTGDLDLKLIFEPGRVIVGNAGLMLSEVVYVKETASKRFLILDAGMNDLMRPALYDAYHEVVAVTEPAAGAARAPVEIVGPVCESTDVFARERPMPPVARGDLVAFRSAGAYGATMSNTYNARELVPEVLVDGDRYAVIRPRQTVDELIAMDRVPDWI</sequence>
<feature type="binding site" evidence="5">
    <location>
        <position position="345"/>
    </location>
    <ligand>
        <name>substrate</name>
    </ligand>
</feature>
<dbReference type="GO" id="GO:0030170">
    <property type="term" value="F:pyridoxal phosphate binding"/>
    <property type="evidence" value="ECO:0007669"/>
    <property type="project" value="UniProtKB-UniRule"/>
</dbReference>
<dbReference type="InterPro" id="IPR029066">
    <property type="entry name" value="PLP-binding_barrel"/>
</dbReference>
<keyword evidence="4 5" id="KW-0456">Lyase</keyword>
<reference evidence="11 14" key="2">
    <citation type="journal article" date="2018" name="Nat. Biotechnol.">
        <title>A standardized bacterial taxonomy based on genome phylogeny substantially revises the tree of life.</title>
        <authorList>
            <person name="Parks D.H."/>
            <person name="Chuvochina M."/>
            <person name="Waite D.W."/>
            <person name="Rinke C."/>
            <person name="Skarshewski A."/>
            <person name="Chaumeil P.A."/>
            <person name="Hugenholtz P."/>
        </authorList>
    </citation>
    <scope>NUCLEOTIDE SEQUENCE [LARGE SCALE GENOMIC DNA]</scope>
    <source>
        <strain evidence="11">UBA8739</strain>
    </source>
</reference>
<accession>A0A162JLM5</accession>
<keyword evidence="5" id="KW-0028">Amino-acid biosynthesis</keyword>
<dbReference type="InterPro" id="IPR002986">
    <property type="entry name" value="DAP_deCOOHase_LysA"/>
</dbReference>
<dbReference type="FunFam" id="3.20.20.10:FF:000003">
    <property type="entry name" value="Diaminopimelate decarboxylase"/>
    <property type="match status" value="1"/>
</dbReference>
<evidence type="ECO:0000256" key="3">
    <source>
        <dbReference type="ARBA" id="ARBA00022898"/>
    </source>
</evidence>
<feature type="domain" description="Orn/DAP/Arg decarboxylase 2 N-terminal" evidence="10">
    <location>
        <begin position="35"/>
        <end position="279"/>
    </location>
</feature>
<comment type="pathway">
    <text evidence="5 8">Amino-acid biosynthesis; L-lysine biosynthesis via DAP pathway; L-lysine from DL-2,6-diaminopimelate: step 1/1.</text>
</comment>
<evidence type="ECO:0000259" key="9">
    <source>
        <dbReference type="Pfam" id="PF00278"/>
    </source>
</evidence>
<evidence type="ECO:0000256" key="7">
    <source>
        <dbReference type="PIRSR" id="PIRSR600183-50"/>
    </source>
</evidence>